<evidence type="ECO:0000313" key="1">
    <source>
        <dbReference type="EMBL" id="QNM14896.1"/>
    </source>
</evidence>
<accession>A0A7G9GVR4</accession>
<organism evidence="1 2">
    <name type="scientific">Fusobacterium hominis</name>
    <dbReference type="NCBI Taxonomy" id="2764326"/>
    <lineage>
        <taxon>Bacteria</taxon>
        <taxon>Fusobacteriati</taxon>
        <taxon>Fusobacteriota</taxon>
        <taxon>Fusobacteriia</taxon>
        <taxon>Fusobacteriales</taxon>
        <taxon>Fusobacteriaceae</taxon>
        <taxon>Fusobacterium</taxon>
    </lineage>
</organism>
<dbReference type="RefSeq" id="WP_143739131.1">
    <property type="nucleotide sequence ID" value="NZ_CP060637.1"/>
</dbReference>
<reference evidence="1 2" key="1">
    <citation type="submission" date="2020-08" db="EMBL/GenBank/DDBJ databases">
        <authorList>
            <person name="Liu C."/>
            <person name="Sun Q."/>
        </authorList>
    </citation>
    <scope>NUCLEOTIDE SEQUENCE [LARGE SCALE GENOMIC DNA]</scope>
    <source>
        <strain evidence="1 2">NSJ-57</strain>
    </source>
</reference>
<name>A0A7G9GVR4_9FUSO</name>
<dbReference type="EMBL" id="CP060637">
    <property type="protein sequence ID" value="QNM14896.1"/>
    <property type="molecule type" value="Genomic_DNA"/>
</dbReference>
<dbReference type="KEGG" id="fho:H9Q81_08025"/>
<protein>
    <submittedName>
        <fullName evidence="1">DUF697 domain-containing protein</fullName>
    </submittedName>
</protein>
<evidence type="ECO:0000313" key="2">
    <source>
        <dbReference type="Proteomes" id="UP000515913"/>
    </source>
</evidence>
<dbReference type="AlphaFoldDB" id="A0A7G9GVR4"/>
<keyword evidence="2" id="KW-1185">Reference proteome</keyword>
<sequence>MLDSRDKKCHAIIHGAATAAGVAGAGLAQIPLADTIPITTIQIGMIIGIGEVFGVKLTEGAAKGLIAGFATSVVGRQMAGLLVGWIPGIGNAIKAGTAGALTEAIGWAAVTHFENLEEDRKKEFKYGEAAAEKQLKEEFCEILTVIGDKHKEQNFVRIASVAISYYISDNIGENIKLLELIFKENIPEELKPEIDKIDRKNPVKTIKEYLVKLGSESLEKLKIFLVSLKDLTDVDKKRTEKIIQIIDSLIKADKIVEKNAPNREERLIAIINILLAD</sequence>
<dbReference type="Proteomes" id="UP000515913">
    <property type="component" value="Chromosome"/>
</dbReference>
<proteinExistence type="predicted"/>
<gene>
    <name evidence="1" type="ORF">H9Q81_08025</name>
</gene>